<gene>
    <name evidence="2" type="ORF">C1280_13545</name>
</gene>
<evidence type="ECO:0000313" key="3">
    <source>
        <dbReference type="Proteomes" id="UP000245802"/>
    </source>
</evidence>
<protein>
    <submittedName>
        <fullName evidence="2">TIGR02996 domain-containing protein</fullName>
    </submittedName>
</protein>
<dbReference type="EMBL" id="CP025958">
    <property type="protein sequence ID" value="AWM37911.1"/>
    <property type="molecule type" value="Genomic_DNA"/>
</dbReference>
<dbReference type="InterPro" id="IPR014338">
    <property type="entry name" value="CHP02996_rpt-companion-dom"/>
</dbReference>
<proteinExistence type="predicted"/>
<keyword evidence="3" id="KW-1185">Reference proteome</keyword>
<dbReference type="Proteomes" id="UP000245802">
    <property type="component" value="Chromosome"/>
</dbReference>
<dbReference type="KEGG" id="gog:C1280_13545"/>
<dbReference type="AlphaFoldDB" id="A0A2Z3GZ12"/>
<accession>A0A2Z3GZ12</accession>
<organism evidence="2 3">
    <name type="scientific">Gemmata obscuriglobus</name>
    <dbReference type="NCBI Taxonomy" id="114"/>
    <lineage>
        <taxon>Bacteria</taxon>
        <taxon>Pseudomonadati</taxon>
        <taxon>Planctomycetota</taxon>
        <taxon>Planctomycetia</taxon>
        <taxon>Gemmatales</taxon>
        <taxon>Gemmataceae</taxon>
        <taxon>Gemmata</taxon>
    </lineage>
</organism>
<evidence type="ECO:0000256" key="1">
    <source>
        <dbReference type="SAM" id="MobiDB-lite"/>
    </source>
</evidence>
<feature type="region of interest" description="Disordered" evidence="1">
    <location>
        <begin position="22"/>
        <end position="51"/>
    </location>
</feature>
<reference evidence="2 3" key="1">
    <citation type="submission" date="2018-01" db="EMBL/GenBank/DDBJ databases">
        <title>G. obscuriglobus.</title>
        <authorList>
            <person name="Franke J."/>
            <person name="Blomberg W."/>
            <person name="Selmecki A."/>
        </authorList>
    </citation>
    <scope>NUCLEOTIDE SEQUENCE [LARGE SCALE GENOMIC DNA]</scope>
    <source>
        <strain evidence="2 3">DSM 5831</strain>
    </source>
</reference>
<sequence>MSDEAALRRAIDAEPDGDTPRLVYAGWLDDTGPGHSGRRDGDRRARQPPQLTIADTQRTRIHQRRISGIRGTSAKTCGRSLKTHLRLVGMIPRFVRSDVANAIFPLPVPARSGSHGVGQNCNYPASRRSWAIPPWRPFV</sequence>
<evidence type="ECO:0000313" key="2">
    <source>
        <dbReference type="EMBL" id="AWM37911.1"/>
    </source>
</evidence>
<dbReference type="NCBIfam" id="TIGR02996">
    <property type="entry name" value="rpt_mate_G_obs"/>
    <property type="match status" value="1"/>
</dbReference>
<name>A0A2Z3GZ12_9BACT</name>
<dbReference type="RefSeq" id="WP_071529347.1">
    <property type="nucleotide sequence ID" value="NZ_CP025958.1"/>
</dbReference>